<accession>V5DPG9</accession>
<evidence type="ECO:0000313" key="2">
    <source>
        <dbReference type="Proteomes" id="UP000017861"/>
    </source>
</evidence>
<comment type="caution">
    <text evidence="1">The sequence shown here is derived from an EMBL/GenBank/DDBJ whole genome shotgun (WGS) entry which is preliminary data.</text>
</comment>
<dbReference type="OrthoDB" id="275344at2759"/>
<protein>
    <submittedName>
        <fullName evidence="1">Uncharacterized protein</fullName>
    </submittedName>
</protein>
<proteinExistence type="predicted"/>
<dbReference type="AlphaFoldDB" id="V5DPG9"/>
<evidence type="ECO:0000313" key="1">
    <source>
        <dbReference type="EMBL" id="ESS69336.1"/>
    </source>
</evidence>
<dbReference type="EMBL" id="AYLP01000012">
    <property type="protein sequence ID" value="ESS69336.1"/>
    <property type="molecule type" value="Genomic_DNA"/>
</dbReference>
<dbReference type="Proteomes" id="UP000017861">
    <property type="component" value="Unassembled WGS sequence"/>
</dbReference>
<dbReference type="VEuPathDB" id="TriTrypDB:TCDM_01824"/>
<gene>
    <name evidence="1" type="ORF">TCDM_01824</name>
</gene>
<name>V5DPG9_TRYCR</name>
<sequence length="84" mass="8780">MQQHLTKSSVLVYRTPLFLMPHWSEGGGRVIKIAHAAHGSAFDAIDVGDAQGFTDCFGLARTVAGGRRCAAVPSRAATTSHGGT</sequence>
<reference evidence="1 2" key="1">
    <citation type="journal article" date="2014" name="Genome Announc.">
        <title>Trypanosoma cruzi Clone Dm28c Draft Genome Sequence.</title>
        <authorList>
            <person name="Grisard E.C."/>
            <person name="Teixeira S.M."/>
            <person name="de Almeida L.G."/>
            <person name="Stoco P.H."/>
            <person name="Gerber A.L."/>
            <person name="Talavera-Lopez C."/>
            <person name="Lima O.C."/>
            <person name="Andersson B."/>
            <person name="de Vasconcelos A.T."/>
        </authorList>
    </citation>
    <scope>NUCLEOTIDE SEQUENCE [LARGE SCALE GENOMIC DNA]</scope>
    <source>
        <strain evidence="1 2">Dm28c</strain>
    </source>
</reference>
<organism evidence="1 2">
    <name type="scientific">Trypanosoma cruzi Dm28c</name>
    <dbReference type="NCBI Taxonomy" id="1416333"/>
    <lineage>
        <taxon>Eukaryota</taxon>
        <taxon>Discoba</taxon>
        <taxon>Euglenozoa</taxon>
        <taxon>Kinetoplastea</taxon>
        <taxon>Metakinetoplastina</taxon>
        <taxon>Trypanosomatida</taxon>
        <taxon>Trypanosomatidae</taxon>
        <taxon>Trypanosoma</taxon>
        <taxon>Schizotrypanum</taxon>
    </lineage>
</organism>